<dbReference type="PANTHER" id="PTHR35807:SF1">
    <property type="entry name" value="TRANSCRIPTIONAL REGULATOR REDD"/>
    <property type="match status" value="1"/>
</dbReference>
<dbReference type="InterPro" id="IPR041664">
    <property type="entry name" value="AAA_16"/>
</dbReference>
<dbReference type="Gene3D" id="1.25.40.10">
    <property type="entry name" value="Tetratricopeptide repeat domain"/>
    <property type="match status" value="2"/>
</dbReference>
<dbReference type="Pfam" id="PF13191">
    <property type="entry name" value="AAA_16"/>
    <property type="match status" value="1"/>
</dbReference>
<comment type="similarity">
    <text evidence="1">Belongs to the AfsR/DnrI/RedD regulatory family.</text>
</comment>
<dbReference type="SMART" id="SM01043">
    <property type="entry name" value="BTAD"/>
    <property type="match status" value="1"/>
</dbReference>
<dbReference type="Pfam" id="PF00486">
    <property type="entry name" value="Trans_reg_C"/>
    <property type="match status" value="1"/>
</dbReference>
<dbReference type="GO" id="GO:0006355">
    <property type="term" value="P:regulation of DNA-templated transcription"/>
    <property type="evidence" value="ECO:0007669"/>
    <property type="project" value="InterPro"/>
</dbReference>
<comment type="caution">
    <text evidence="7">The sequence shown here is derived from an EMBL/GenBank/DDBJ whole genome shotgun (WGS) entry which is preliminary data.</text>
</comment>
<dbReference type="SUPFAM" id="SSF52540">
    <property type="entry name" value="P-loop containing nucleoside triphosphate hydrolases"/>
    <property type="match status" value="1"/>
</dbReference>
<dbReference type="AlphaFoldDB" id="A0A7Z1AYI1"/>
<dbReference type="InterPro" id="IPR005158">
    <property type="entry name" value="BTAD"/>
</dbReference>
<feature type="DNA-binding region" description="OmpR/PhoB-type" evidence="5">
    <location>
        <begin position="1"/>
        <end position="101"/>
    </location>
</feature>
<evidence type="ECO:0000256" key="3">
    <source>
        <dbReference type="ARBA" id="ARBA00023125"/>
    </source>
</evidence>
<dbReference type="InterPro" id="IPR011990">
    <property type="entry name" value="TPR-like_helical_dom_sf"/>
</dbReference>
<keyword evidence="2" id="KW-0805">Transcription regulation</keyword>
<keyword evidence="3 5" id="KW-0238">DNA-binding</keyword>
<keyword evidence="8" id="KW-1185">Reference proteome</keyword>
<feature type="domain" description="OmpR/PhoB-type" evidence="6">
    <location>
        <begin position="1"/>
        <end position="101"/>
    </location>
</feature>
<dbReference type="Pfam" id="PF03704">
    <property type="entry name" value="BTAD"/>
    <property type="match status" value="1"/>
</dbReference>
<dbReference type="InterPro" id="IPR051677">
    <property type="entry name" value="AfsR-DnrI-RedD_regulator"/>
</dbReference>
<reference evidence="7 8" key="1">
    <citation type="submission" date="2016-12" db="EMBL/GenBank/DDBJ databases">
        <title>The draft genome sequence of Actinophytocola xinjiangensis.</title>
        <authorList>
            <person name="Wang W."/>
            <person name="Yuan L."/>
        </authorList>
    </citation>
    <scope>NUCLEOTIDE SEQUENCE [LARGE SCALE GENOMIC DNA]</scope>
    <source>
        <strain evidence="7 8">CGMCC 4.4663</strain>
    </source>
</reference>
<dbReference type="InterPro" id="IPR036388">
    <property type="entry name" value="WH-like_DNA-bd_sf"/>
</dbReference>
<dbReference type="PANTHER" id="PTHR35807">
    <property type="entry name" value="TRANSCRIPTIONAL REGULATOR REDD-RELATED"/>
    <property type="match status" value="1"/>
</dbReference>
<evidence type="ECO:0000259" key="6">
    <source>
        <dbReference type="PROSITE" id="PS51755"/>
    </source>
</evidence>
<dbReference type="InterPro" id="IPR016032">
    <property type="entry name" value="Sig_transdc_resp-reg_C-effctor"/>
</dbReference>
<dbReference type="Gene3D" id="1.10.10.10">
    <property type="entry name" value="Winged helix-like DNA-binding domain superfamily/Winged helix DNA-binding domain"/>
    <property type="match status" value="1"/>
</dbReference>
<dbReference type="CDD" id="cd15831">
    <property type="entry name" value="BTAD"/>
    <property type="match status" value="1"/>
</dbReference>
<dbReference type="InterPro" id="IPR001867">
    <property type="entry name" value="OmpR/PhoB-type_DNA-bd"/>
</dbReference>
<keyword evidence="4" id="KW-0804">Transcription</keyword>
<protein>
    <submittedName>
        <fullName evidence="7">Transcriptional regulator</fullName>
    </submittedName>
</protein>
<dbReference type="EMBL" id="MSIF01000008">
    <property type="protein sequence ID" value="OLF09762.1"/>
    <property type="molecule type" value="Genomic_DNA"/>
</dbReference>
<dbReference type="PROSITE" id="PS51755">
    <property type="entry name" value="OMPR_PHOB"/>
    <property type="match status" value="1"/>
</dbReference>
<name>A0A7Z1AYI1_9PSEU</name>
<dbReference type="GO" id="GO:0000160">
    <property type="term" value="P:phosphorelay signal transduction system"/>
    <property type="evidence" value="ECO:0007669"/>
    <property type="project" value="InterPro"/>
</dbReference>
<dbReference type="GO" id="GO:0003677">
    <property type="term" value="F:DNA binding"/>
    <property type="evidence" value="ECO:0007669"/>
    <property type="project" value="UniProtKB-UniRule"/>
</dbReference>
<dbReference type="SUPFAM" id="SSF48452">
    <property type="entry name" value="TPR-like"/>
    <property type="match status" value="2"/>
</dbReference>
<evidence type="ECO:0000256" key="2">
    <source>
        <dbReference type="ARBA" id="ARBA00023015"/>
    </source>
</evidence>
<evidence type="ECO:0000313" key="7">
    <source>
        <dbReference type="EMBL" id="OLF09762.1"/>
    </source>
</evidence>
<evidence type="ECO:0000256" key="5">
    <source>
        <dbReference type="PROSITE-ProRule" id="PRU01091"/>
    </source>
</evidence>
<accession>A0A7Z1AYI1</accession>
<proteinExistence type="inferred from homology"/>
<dbReference type="InterPro" id="IPR027417">
    <property type="entry name" value="P-loop_NTPase"/>
</dbReference>
<organism evidence="7 8">
    <name type="scientific">Actinophytocola xinjiangensis</name>
    <dbReference type="NCBI Taxonomy" id="485602"/>
    <lineage>
        <taxon>Bacteria</taxon>
        <taxon>Bacillati</taxon>
        <taxon>Actinomycetota</taxon>
        <taxon>Actinomycetes</taxon>
        <taxon>Pseudonocardiales</taxon>
        <taxon>Pseudonocardiaceae</taxon>
    </lineage>
</organism>
<dbReference type="OrthoDB" id="8482304at2"/>
<sequence>MTAELRVELLGPVRAWSGEHEVALGSSRPRAVFTMLALRRDAVVSRSELIDGVWGDDPPATAAGSLHTYISTLRKSLEPSRARGTAPRLLVSVGGGYRLQVVPRQLDVVEFARLRAVARRQLDDGQVHAALRTLDEALALWHGEALAGVHGPFAEAQRARLGEHRLAAMEMRAEAGLAAGRHADLVAELTLMVRDHPLRERPRELLMMALHRCGRTAEALATYRETREVLVAELGIEPNPSLRRLHDLILAGDLAPAPARPGPGRATPTLVGRAAELELVGTLVNELVLGGRGRCLWIEGELGIGKSSLVAAALALAERAGARTAHAAADELAQRFPLHLVLDSLAVTADSPDPRRAAIAAALHDDRSGRPIVPEGTIGTAAIDQVMALVRALCRDGPLVLALDDLHWSDEASLMVWHRLAGQTARHPLLLIGATRPAPQRSDLLRLRQDVAAGNGVVADLEPLAESTVVTLVNNLVGAPPGPRLRVVTARAGGNPLYVREITDALVRDRAVSVGRSEAEVAPEWVERAPVSLVSAITGRLRYLSATALEVLRTAALLGVEFTVADLSVVLGRPVSELVGPFDEAITTNVLRDAGGRLVFRHPVIRQALYEGMAASVRDELHRQAAGALAHAGAPVDQVAGQLLAAGERCAPWVARWLVAAVPLLTYRAPLVAGELLHRALRSGDRDDSALATLRAQLAGVLFRIGRDGEAEDNARQALPSLSDPALVAKIRWILAYVPYRASRAEQAREACVDALADPMVPDAWRARLTALLALVQRAGLGELEVAADTARRAVELGERASDPFAVGQALEILWQVEAVRRDYLGAVGHLDRAMAVVGTDLGLTDLRLVLLDNRMFTLQCLDRLDEAGADLRLALEIAGESHPSAGLRVAGAVHHFWLGRWDEAMAGIDSVLRDRRFTGFGLREGGGPQLLLYGVAALVAAHRDDQSALTTYLDAGQSLPMATAADRENCDFLLAARAAAHWRTDNLTAAIDVLGTILDSRHALMMLRHQWLPDLVRMALEHGDRPTARAAVAACDAEAESEPTPARAAAAAARCRAMLAGDPDRLRPVIDHYRSVGRLHELAQTEEDQAVLLHRAGRREEAARTVTLAVDRYRTLGAAWDVRRAHDRLLG</sequence>
<dbReference type="SMART" id="SM00862">
    <property type="entry name" value="Trans_reg_C"/>
    <property type="match status" value="1"/>
</dbReference>
<dbReference type="SUPFAM" id="SSF46894">
    <property type="entry name" value="C-terminal effector domain of the bipartite response regulators"/>
    <property type="match status" value="1"/>
</dbReference>
<evidence type="ECO:0000313" key="8">
    <source>
        <dbReference type="Proteomes" id="UP000185696"/>
    </source>
</evidence>
<gene>
    <name evidence="7" type="ORF">BLA60_18455</name>
</gene>
<dbReference type="RefSeq" id="WP_075134153.1">
    <property type="nucleotide sequence ID" value="NZ_MSIF01000008.1"/>
</dbReference>
<evidence type="ECO:0000256" key="4">
    <source>
        <dbReference type="ARBA" id="ARBA00023163"/>
    </source>
</evidence>
<evidence type="ECO:0000256" key="1">
    <source>
        <dbReference type="ARBA" id="ARBA00005820"/>
    </source>
</evidence>
<dbReference type="Proteomes" id="UP000185696">
    <property type="component" value="Unassembled WGS sequence"/>
</dbReference>
<dbReference type="CDD" id="cd00383">
    <property type="entry name" value="trans_reg_C"/>
    <property type="match status" value="1"/>
</dbReference>